<dbReference type="EMBL" id="BLWA01000019">
    <property type="protein sequence ID" value="GFM94656.1"/>
    <property type="molecule type" value="Genomic_DNA"/>
</dbReference>
<protein>
    <submittedName>
        <fullName evidence="1">Uncharacterized protein</fullName>
    </submittedName>
</protein>
<evidence type="ECO:0000313" key="1">
    <source>
        <dbReference type="EMBL" id="GFM94656.1"/>
    </source>
</evidence>
<name>A0ABQ1DUF4_PSECI</name>
<comment type="caution">
    <text evidence="1">The sequence shown here is derived from an EMBL/GenBank/DDBJ whole genome shotgun (WGS) entry which is preliminary data.</text>
</comment>
<dbReference type="Proteomes" id="UP000614982">
    <property type="component" value="Unassembled WGS sequence"/>
</dbReference>
<gene>
    <name evidence="1" type="ORF">PSCICP_46280</name>
</gene>
<accession>A0ABQ1DUF4</accession>
<evidence type="ECO:0000313" key="2">
    <source>
        <dbReference type="Proteomes" id="UP000614982"/>
    </source>
</evidence>
<keyword evidence="2" id="KW-1185">Reference proteome</keyword>
<organism evidence="1 2">
    <name type="scientific">Pseudomonas cichorii</name>
    <dbReference type="NCBI Taxonomy" id="36746"/>
    <lineage>
        <taxon>Bacteria</taxon>
        <taxon>Pseudomonadati</taxon>
        <taxon>Pseudomonadota</taxon>
        <taxon>Gammaproteobacteria</taxon>
        <taxon>Pseudomonadales</taxon>
        <taxon>Pseudomonadaceae</taxon>
        <taxon>Pseudomonas</taxon>
    </lineage>
</organism>
<proteinExistence type="predicted"/>
<reference evidence="1 2" key="1">
    <citation type="submission" date="2020-05" db="EMBL/GenBank/DDBJ databases">
        <title>Genetic diversity of Pseudomonas cichorii.</title>
        <authorList>
            <person name="Tani S."/>
            <person name="Yagi H."/>
            <person name="Hashimoto S."/>
            <person name="Iiyama K."/>
            <person name="Furuya N."/>
        </authorList>
    </citation>
    <scope>NUCLEOTIDE SEQUENCE [LARGE SCALE GENOMIC DNA]</scope>
    <source>
        <strain evidence="1 2">LMG 2162</strain>
    </source>
</reference>
<sequence length="59" mass="6353">MIKIAALLLGVEGSILRLGSWNTGRAVWDEAGFIKNDSNFLLYNRASTGLNVNSIATIS</sequence>